<accession>A0AAU9XTF3</accession>
<dbReference type="GO" id="GO:0070531">
    <property type="term" value="C:BRCA1-A complex"/>
    <property type="evidence" value="ECO:0007669"/>
    <property type="project" value="TreeGrafter"/>
</dbReference>
<keyword evidence="6" id="KW-1185">Reference proteome</keyword>
<dbReference type="PROSITE" id="PS50088">
    <property type="entry name" value="ANK_REPEAT"/>
    <property type="match status" value="9"/>
</dbReference>
<feature type="repeat" description="ANK" evidence="3">
    <location>
        <begin position="341"/>
        <end position="373"/>
    </location>
</feature>
<dbReference type="InterPro" id="IPR036770">
    <property type="entry name" value="Ankyrin_rpt-contain_sf"/>
</dbReference>
<dbReference type="Gene3D" id="1.25.40.20">
    <property type="entry name" value="Ankyrin repeat-containing domain"/>
    <property type="match status" value="4"/>
</dbReference>
<feature type="region of interest" description="Disordered" evidence="4">
    <location>
        <begin position="296"/>
        <end position="330"/>
    </location>
</feature>
<evidence type="ECO:0000256" key="2">
    <source>
        <dbReference type="ARBA" id="ARBA00023043"/>
    </source>
</evidence>
<dbReference type="GO" id="GO:0085020">
    <property type="term" value="P:protein K6-linked ubiquitination"/>
    <property type="evidence" value="ECO:0007669"/>
    <property type="project" value="TreeGrafter"/>
</dbReference>
<feature type="repeat" description="ANK" evidence="3">
    <location>
        <begin position="778"/>
        <end position="810"/>
    </location>
</feature>
<dbReference type="Pfam" id="PF12796">
    <property type="entry name" value="Ank_2"/>
    <property type="match status" value="3"/>
</dbReference>
<evidence type="ECO:0000313" key="5">
    <source>
        <dbReference type="EMBL" id="CAH3158382.1"/>
    </source>
</evidence>
<keyword evidence="1" id="KW-0677">Repeat</keyword>
<feature type="repeat" description="ANK" evidence="3">
    <location>
        <begin position="668"/>
        <end position="700"/>
    </location>
</feature>
<feature type="repeat" description="ANK" evidence="3">
    <location>
        <begin position="534"/>
        <end position="567"/>
    </location>
</feature>
<comment type="caution">
    <text evidence="5">The sequence shown here is derived from an EMBL/GenBank/DDBJ whole genome shotgun (WGS) entry which is preliminary data.</text>
</comment>
<sequence length="886" mass="99181">MDVLGNDKRWLVTLVASNKVVAPVLQDIVKQGMDKLYASLDNHLNGLPTPRSLQTLTYADVCHLTATPSPASLLKDLNFGNINNNSCVHGRTKMAYNYNVNSPVDLAKLYLPDYLAVFSAFDKSMDLSAALRLLGCRKYPIQIFVSSNPFHDIQSLADDVRENVRNRGSHFKESDWTQIFFDQCFDKLKALLKYLPLLPVKKKELLDELSAWKTEGFKRIVDNDVKDLLEKFKNVKLASINDKLDDMPTREENERVTEKLFSFHTSMMDRLDRMQSLLRKVEHKLDGISVSALNQEGRKSVHSQESSVLSTDAASKETRQMREKDENPESMCELRAEIAKLSRRTLHKAAISGRCNVVKVLLESGEDVDQTDRFNLTPLHLAAWYGQRAVVELLLKHGANVNAVDSFKKTALQKAEHNNHRCIIELLLRNNASPSYNQPVCLLSLSRKAFLHVDGRSGYNQLQAAVFHSDYDTLKKAHVPLENFVQDMTLQKTGSHAKVFPGKTALEILLALQDKGEGNVKIEKLHKKCIEIIDTLSELHLCQDNNDVEKAVEMVLNEGVDINIPGKSNRTPLMWASLSATGEFIKTLINLGADVNAQRTDHKIAPLSLAAYWNNLMAVDILLKHGADVSLLNISKWTELHQCAEKGFLSVSRLLIDSGCDINLRDNKGQTPLYLAVKNKHKYIVKCLLESEADVNMKYNENASDRIYLVRGKDRGKLAWRYVLVEKALLPSFFMHANGGSLNVADFGLVLTSGSGKDPPEDVRKNINEMGATFPDTQSQTVLHVACKSASLEIVDLLVKYKADINAYDADGFTPLHLAAMYGNIQVVKRLVELNADVSLKVDGKDAADLARMNEETKIGEYLNPIRSLSQRDSESQSAESQSAEI</sequence>
<protein>
    <submittedName>
        <fullName evidence="5">Uncharacterized protein</fullName>
    </submittedName>
</protein>
<feature type="compositionally biased region" description="Low complexity" evidence="4">
    <location>
        <begin position="876"/>
        <end position="886"/>
    </location>
</feature>
<proteinExistence type="predicted"/>
<dbReference type="Pfam" id="PF00023">
    <property type="entry name" value="Ank"/>
    <property type="match status" value="1"/>
</dbReference>
<dbReference type="AlphaFoldDB" id="A0AAU9XTF3"/>
<dbReference type="EMBL" id="CALNXJ010000067">
    <property type="protein sequence ID" value="CAH3158382.1"/>
    <property type="molecule type" value="Genomic_DNA"/>
</dbReference>
<feature type="repeat" description="ANK" evidence="3">
    <location>
        <begin position="568"/>
        <end position="600"/>
    </location>
</feature>
<feature type="non-terminal residue" evidence="5">
    <location>
        <position position="886"/>
    </location>
</feature>
<feature type="repeat" description="ANK" evidence="3">
    <location>
        <begin position="635"/>
        <end position="667"/>
    </location>
</feature>
<feature type="repeat" description="ANK" evidence="3">
    <location>
        <begin position="602"/>
        <end position="634"/>
    </location>
</feature>
<dbReference type="GO" id="GO:0031436">
    <property type="term" value="C:BRCA1-BARD1 complex"/>
    <property type="evidence" value="ECO:0007669"/>
    <property type="project" value="TreeGrafter"/>
</dbReference>
<feature type="compositionally biased region" description="Basic and acidic residues" evidence="4">
    <location>
        <begin position="314"/>
        <end position="330"/>
    </location>
</feature>
<feature type="compositionally biased region" description="Polar residues" evidence="4">
    <location>
        <begin position="303"/>
        <end position="313"/>
    </location>
</feature>
<organism evidence="5 6">
    <name type="scientific">Pocillopora meandrina</name>
    <dbReference type="NCBI Taxonomy" id="46732"/>
    <lineage>
        <taxon>Eukaryota</taxon>
        <taxon>Metazoa</taxon>
        <taxon>Cnidaria</taxon>
        <taxon>Anthozoa</taxon>
        <taxon>Hexacorallia</taxon>
        <taxon>Scleractinia</taxon>
        <taxon>Astrocoeniina</taxon>
        <taxon>Pocilloporidae</taxon>
        <taxon>Pocillopora</taxon>
    </lineage>
</organism>
<feature type="region of interest" description="Disordered" evidence="4">
    <location>
        <begin position="864"/>
        <end position="886"/>
    </location>
</feature>
<evidence type="ECO:0000256" key="1">
    <source>
        <dbReference type="ARBA" id="ARBA00022737"/>
    </source>
</evidence>
<evidence type="ECO:0000256" key="4">
    <source>
        <dbReference type="SAM" id="MobiDB-lite"/>
    </source>
</evidence>
<dbReference type="PROSITE" id="PS50297">
    <property type="entry name" value="ANK_REP_REGION"/>
    <property type="match status" value="8"/>
</dbReference>
<reference evidence="5 6" key="1">
    <citation type="submission" date="2022-05" db="EMBL/GenBank/DDBJ databases">
        <authorList>
            <consortium name="Genoscope - CEA"/>
            <person name="William W."/>
        </authorList>
    </citation>
    <scope>NUCLEOTIDE SEQUENCE [LARGE SCALE GENOMIC DNA]</scope>
</reference>
<dbReference type="PANTHER" id="PTHR24171:SF8">
    <property type="entry name" value="BRCA1-ASSOCIATED RING DOMAIN PROTEIN 1"/>
    <property type="match status" value="1"/>
</dbReference>
<dbReference type="Proteomes" id="UP001159428">
    <property type="component" value="Unassembled WGS sequence"/>
</dbReference>
<dbReference type="PANTHER" id="PTHR24171">
    <property type="entry name" value="ANKYRIN REPEAT DOMAIN-CONTAINING PROTEIN 39-RELATED"/>
    <property type="match status" value="1"/>
</dbReference>
<dbReference type="InterPro" id="IPR002110">
    <property type="entry name" value="Ankyrin_rpt"/>
</dbReference>
<evidence type="ECO:0000313" key="6">
    <source>
        <dbReference type="Proteomes" id="UP001159428"/>
    </source>
</evidence>
<feature type="repeat" description="ANK" evidence="3">
    <location>
        <begin position="811"/>
        <end position="843"/>
    </location>
</feature>
<keyword evidence="2 3" id="KW-0040">ANK repeat</keyword>
<feature type="repeat" description="ANK" evidence="3">
    <location>
        <begin position="374"/>
        <end position="406"/>
    </location>
</feature>
<evidence type="ECO:0000256" key="3">
    <source>
        <dbReference type="PROSITE-ProRule" id="PRU00023"/>
    </source>
</evidence>
<gene>
    <name evidence="5" type="ORF">PMEA_00030446</name>
</gene>
<name>A0AAU9XTF3_9CNID</name>
<dbReference type="GO" id="GO:0004842">
    <property type="term" value="F:ubiquitin-protein transferase activity"/>
    <property type="evidence" value="ECO:0007669"/>
    <property type="project" value="TreeGrafter"/>
</dbReference>
<dbReference type="SMART" id="SM00248">
    <property type="entry name" value="ANK"/>
    <property type="match status" value="10"/>
</dbReference>
<dbReference type="SUPFAM" id="SSF48403">
    <property type="entry name" value="Ankyrin repeat"/>
    <property type="match status" value="2"/>
</dbReference>